<organism evidence="2">
    <name type="scientific">marine sediment metagenome</name>
    <dbReference type="NCBI Taxonomy" id="412755"/>
    <lineage>
        <taxon>unclassified sequences</taxon>
        <taxon>metagenomes</taxon>
        <taxon>ecological metagenomes</taxon>
    </lineage>
</organism>
<gene>
    <name evidence="2" type="ORF">S01H1_12518</name>
</gene>
<dbReference type="Gene3D" id="3.40.930.10">
    <property type="entry name" value="Mannitol-specific EII, Chain A"/>
    <property type="match status" value="1"/>
</dbReference>
<sequence length="81" mass="8875">GSFVVVGLTPSGIPFGANDGSLTRLLFLICCKDERTHLHILARLGSMLHEQTVVDKLLEAEDADNLRRMLLAEEQALVNSD</sequence>
<dbReference type="InterPro" id="IPR016152">
    <property type="entry name" value="PTrfase/Anion_transptr"/>
</dbReference>
<dbReference type="SUPFAM" id="SSF55804">
    <property type="entry name" value="Phoshotransferase/anion transport protein"/>
    <property type="match status" value="1"/>
</dbReference>
<feature type="non-terminal residue" evidence="2">
    <location>
        <position position="1"/>
    </location>
</feature>
<dbReference type="Pfam" id="PF00359">
    <property type="entry name" value="PTS_EIIA_2"/>
    <property type="match status" value="1"/>
</dbReference>
<dbReference type="PROSITE" id="PS51094">
    <property type="entry name" value="PTS_EIIA_TYPE_2"/>
    <property type="match status" value="1"/>
</dbReference>
<dbReference type="AlphaFoldDB" id="X0RY79"/>
<dbReference type="EMBL" id="BARS01006433">
    <property type="protein sequence ID" value="GAF68687.1"/>
    <property type="molecule type" value="Genomic_DNA"/>
</dbReference>
<protein>
    <recommendedName>
        <fullName evidence="1">PTS EIIA type-2 domain-containing protein</fullName>
    </recommendedName>
</protein>
<dbReference type="InterPro" id="IPR002178">
    <property type="entry name" value="PTS_EIIA_type-2_dom"/>
</dbReference>
<name>X0RY79_9ZZZZ</name>
<accession>X0RY79</accession>
<comment type="caution">
    <text evidence="2">The sequence shown here is derived from an EMBL/GenBank/DDBJ whole genome shotgun (WGS) entry which is preliminary data.</text>
</comment>
<evidence type="ECO:0000259" key="1">
    <source>
        <dbReference type="PROSITE" id="PS51094"/>
    </source>
</evidence>
<reference evidence="2" key="1">
    <citation type="journal article" date="2014" name="Front. Microbiol.">
        <title>High frequency of phylogenetically diverse reductive dehalogenase-homologous genes in deep subseafloor sedimentary metagenomes.</title>
        <authorList>
            <person name="Kawai M."/>
            <person name="Futagami T."/>
            <person name="Toyoda A."/>
            <person name="Takaki Y."/>
            <person name="Nishi S."/>
            <person name="Hori S."/>
            <person name="Arai W."/>
            <person name="Tsubouchi T."/>
            <person name="Morono Y."/>
            <person name="Uchiyama I."/>
            <person name="Ito T."/>
            <person name="Fujiyama A."/>
            <person name="Inagaki F."/>
            <person name="Takami H."/>
        </authorList>
    </citation>
    <scope>NUCLEOTIDE SEQUENCE</scope>
    <source>
        <strain evidence="2">Expedition CK06-06</strain>
    </source>
</reference>
<proteinExistence type="predicted"/>
<evidence type="ECO:0000313" key="2">
    <source>
        <dbReference type="EMBL" id="GAF68687.1"/>
    </source>
</evidence>
<feature type="domain" description="PTS EIIA type-2" evidence="1">
    <location>
        <begin position="1"/>
        <end position="73"/>
    </location>
</feature>